<keyword evidence="2" id="KW-0012">Acyltransferase</keyword>
<evidence type="ECO:0000313" key="3">
    <source>
        <dbReference type="Proteomes" id="UP001596317"/>
    </source>
</evidence>
<dbReference type="PROSITE" id="PS51186">
    <property type="entry name" value="GNAT"/>
    <property type="match status" value="1"/>
</dbReference>
<dbReference type="RefSeq" id="WP_224606794.1">
    <property type="nucleotide sequence ID" value="NZ_JAIQXV010000004.1"/>
</dbReference>
<accession>A0ABW1ZJJ9</accession>
<sequence length="132" mass="14708">MLSEPGLTPATEALLRQAMFPDPDRMAAELDRYRQGPRLVLAWAFAGQVVSAVGLEVNGDAATILHLGTHPDHARQGHARTLLREVARHLNLRTLTAETDDEAAGFYRRCGFVLQAMPSPWSRARYRCEWVA</sequence>
<dbReference type="Pfam" id="PF13508">
    <property type="entry name" value="Acetyltransf_7"/>
    <property type="match status" value="1"/>
</dbReference>
<dbReference type="Proteomes" id="UP001596317">
    <property type="component" value="Unassembled WGS sequence"/>
</dbReference>
<dbReference type="EC" id="2.3.-.-" evidence="2"/>
<dbReference type="EMBL" id="JBHSWB010000001">
    <property type="protein sequence ID" value="MFC6660629.1"/>
    <property type="molecule type" value="Genomic_DNA"/>
</dbReference>
<reference evidence="3" key="1">
    <citation type="journal article" date="2019" name="Int. J. Syst. Evol. Microbiol.">
        <title>The Global Catalogue of Microorganisms (GCM) 10K type strain sequencing project: providing services to taxonomists for standard genome sequencing and annotation.</title>
        <authorList>
            <consortium name="The Broad Institute Genomics Platform"/>
            <consortium name="The Broad Institute Genome Sequencing Center for Infectious Disease"/>
            <person name="Wu L."/>
            <person name="Ma J."/>
        </authorList>
    </citation>
    <scope>NUCLEOTIDE SEQUENCE [LARGE SCALE GENOMIC DNA]</scope>
    <source>
        <strain evidence="3">CCUG 63830</strain>
    </source>
</reference>
<dbReference type="Gene3D" id="3.40.630.30">
    <property type="match status" value="1"/>
</dbReference>
<proteinExistence type="predicted"/>
<evidence type="ECO:0000313" key="2">
    <source>
        <dbReference type="EMBL" id="MFC6660629.1"/>
    </source>
</evidence>
<keyword evidence="3" id="KW-1185">Reference proteome</keyword>
<dbReference type="GO" id="GO:0016746">
    <property type="term" value="F:acyltransferase activity"/>
    <property type="evidence" value="ECO:0007669"/>
    <property type="project" value="UniProtKB-KW"/>
</dbReference>
<evidence type="ECO:0000259" key="1">
    <source>
        <dbReference type="PROSITE" id="PS51186"/>
    </source>
</evidence>
<organism evidence="2 3">
    <name type="scientific">Deinococcus multiflagellatus</name>
    <dbReference type="NCBI Taxonomy" id="1656887"/>
    <lineage>
        <taxon>Bacteria</taxon>
        <taxon>Thermotogati</taxon>
        <taxon>Deinococcota</taxon>
        <taxon>Deinococci</taxon>
        <taxon>Deinococcales</taxon>
        <taxon>Deinococcaceae</taxon>
        <taxon>Deinococcus</taxon>
    </lineage>
</organism>
<comment type="caution">
    <text evidence="2">The sequence shown here is derived from an EMBL/GenBank/DDBJ whole genome shotgun (WGS) entry which is preliminary data.</text>
</comment>
<keyword evidence="2" id="KW-0808">Transferase</keyword>
<protein>
    <submittedName>
        <fullName evidence="2">GNAT family N-acetyltransferase</fullName>
        <ecNumber evidence="2">2.3.-.-</ecNumber>
    </submittedName>
</protein>
<dbReference type="InterPro" id="IPR016181">
    <property type="entry name" value="Acyl_CoA_acyltransferase"/>
</dbReference>
<gene>
    <name evidence="2" type="ORF">ACFP90_09885</name>
</gene>
<feature type="domain" description="N-acetyltransferase" evidence="1">
    <location>
        <begin position="1"/>
        <end position="129"/>
    </location>
</feature>
<dbReference type="CDD" id="cd04301">
    <property type="entry name" value="NAT_SF"/>
    <property type="match status" value="1"/>
</dbReference>
<dbReference type="SUPFAM" id="SSF55729">
    <property type="entry name" value="Acyl-CoA N-acyltransferases (Nat)"/>
    <property type="match status" value="1"/>
</dbReference>
<name>A0ABW1ZJJ9_9DEIO</name>
<dbReference type="InterPro" id="IPR000182">
    <property type="entry name" value="GNAT_dom"/>
</dbReference>